<name>A0ABQ8IQ76_DERPT</name>
<keyword evidence="3" id="KW-1185">Reference proteome</keyword>
<protein>
    <submittedName>
        <fullName evidence="2">Uncharacterized protein</fullName>
    </submittedName>
</protein>
<reference evidence="2 3" key="1">
    <citation type="journal article" date="2018" name="J. Allergy Clin. Immunol.">
        <title>High-quality assembly of Dermatophagoides pteronyssinus genome and transcriptome reveals a wide range of novel allergens.</title>
        <authorList>
            <person name="Liu X.Y."/>
            <person name="Yang K.Y."/>
            <person name="Wang M.Q."/>
            <person name="Kwok J.S."/>
            <person name="Zeng X."/>
            <person name="Yang Z."/>
            <person name="Xiao X.J."/>
            <person name="Lau C.P."/>
            <person name="Li Y."/>
            <person name="Huang Z.M."/>
            <person name="Ba J.G."/>
            <person name="Yim A.K."/>
            <person name="Ouyang C.Y."/>
            <person name="Ngai S.M."/>
            <person name="Chan T.F."/>
            <person name="Leung E.L."/>
            <person name="Liu L."/>
            <person name="Liu Z.G."/>
            <person name="Tsui S.K."/>
        </authorList>
    </citation>
    <scope>NUCLEOTIDE SEQUENCE [LARGE SCALE GENOMIC DNA]</scope>
    <source>
        <strain evidence="2">Derp</strain>
    </source>
</reference>
<accession>A0ABQ8IQ76</accession>
<evidence type="ECO:0000256" key="1">
    <source>
        <dbReference type="SAM" id="MobiDB-lite"/>
    </source>
</evidence>
<sequence length="63" mass="7506">MLKYIEKTTTTTKSCHRHDKQKLRPSLHNNNDNDTIKIQNILCNYNLLQKNSPIPKFCRPCYE</sequence>
<organism evidence="2 3">
    <name type="scientific">Dermatophagoides pteronyssinus</name>
    <name type="common">European house dust mite</name>
    <dbReference type="NCBI Taxonomy" id="6956"/>
    <lineage>
        <taxon>Eukaryota</taxon>
        <taxon>Metazoa</taxon>
        <taxon>Ecdysozoa</taxon>
        <taxon>Arthropoda</taxon>
        <taxon>Chelicerata</taxon>
        <taxon>Arachnida</taxon>
        <taxon>Acari</taxon>
        <taxon>Acariformes</taxon>
        <taxon>Sarcoptiformes</taxon>
        <taxon>Astigmata</taxon>
        <taxon>Psoroptidia</taxon>
        <taxon>Analgoidea</taxon>
        <taxon>Pyroglyphidae</taxon>
        <taxon>Dermatophagoidinae</taxon>
        <taxon>Dermatophagoides</taxon>
    </lineage>
</organism>
<proteinExistence type="predicted"/>
<evidence type="ECO:0000313" key="3">
    <source>
        <dbReference type="Proteomes" id="UP000887458"/>
    </source>
</evidence>
<comment type="caution">
    <text evidence="2">The sequence shown here is derived from an EMBL/GenBank/DDBJ whole genome shotgun (WGS) entry which is preliminary data.</text>
</comment>
<gene>
    <name evidence="2" type="ORF">DERP_006454</name>
</gene>
<dbReference type="Proteomes" id="UP000887458">
    <property type="component" value="Unassembled WGS sequence"/>
</dbReference>
<feature type="region of interest" description="Disordered" evidence="1">
    <location>
        <begin position="1"/>
        <end position="31"/>
    </location>
</feature>
<dbReference type="EMBL" id="NJHN03000129">
    <property type="protein sequence ID" value="KAH9412493.1"/>
    <property type="molecule type" value="Genomic_DNA"/>
</dbReference>
<reference evidence="2 3" key="2">
    <citation type="journal article" date="2022" name="Mol. Biol. Evol.">
        <title>Comparative Genomics Reveals Insights into the Divergent Evolution of Astigmatic Mites and Household Pest Adaptations.</title>
        <authorList>
            <person name="Xiong Q."/>
            <person name="Wan A.T."/>
            <person name="Liu X."/>
            <person name="Fung C.S."/>
            <person name="Xiao X."/>
            <person name="Malainual N."/>
            <person name="Hou J."/>
            <person name="Wang L."/>
            <person name="Wang M."/>
            <person name="Yang K.Y."/>
            <person name="Cui Y."/>
            <person name="Leung E.L."/>
            <person name="Nong W."/>
            <person name="Shin S.K."/>
            <person name="Au S.W."/>
            <person name="Jeong K.Y."/>
            <person name="Chew F.T."/>
            <person name="Hui J.H."/>
            <person name="Leung T.F."/>
            <person name="Tungtrongchitr A."/>
            <person name="Zhong N."/>
            <person name="Liu Z."/>
            <person name="Tsui S.K."/>
        </authorList>
    </citation>
    <scope>NUCLEOTIDE SEQUENCE [LARGE SCALE GENOMIC DNA]</scope>
    <source>
        <strain evidence="2">Derp</strain>
    </source>
</reference>
<evidence type="ECO:0000313" key="2">
    <source>
        <dbReference type="EMBL" id="KAH9412493.1"/>
    </source>
</evidence>
<feature type="compositionally biased region" description="Basic residues" evidence="1">
    <location>
        <begin position="14"/>
        <end position="25"/>
    </location>
</feature>